<dbReference type="Pfam" id="PF00059">
    <property type="entry name" value="Lectin_C"/>
    <property type="match status" value="1"/>
</dbReference>
<dbReference type="GO" id="GO:0008083">
    <property type="term" value="F:growth factor activity"/>
    <property type="evidence" value="ECO:0007669"/>
    <property type="project" value="TreeGrafter"/>
</dbReference>
<evidence type="ECO:0000259" key="7">
    <source>
        <dbReference type="PROSITE" id="PS50041"/>
    </source>
</evidence>
<evidence type="ECO:0000313" key="8">
    <source>
        <dbReference type="EMBL" id="GFO15293.1"/>
    </source>
</evidence>
<sequence>MKSKRSKIRSLLTDSNFENNHSSQIRSVSQGRITAHKFEPSAGEKPLLTDSNHLEMIGKKTFFPASFGLVILMAFIHKGDTIGQALQLTMSLSSRPLLYPTLTCSINFDFMTTAEVEMLSISGPRPYSKKGDLEDLATISKWDPTPLPLNGLDDTVANVTGSFSDWKKELVISWKLPIFRLSQEYRCTAQGTDMNGQPVTAFETITVNTEESALDDARDADDFNLLSDRIDDLVANSSLQAEEDFHAIENQVRDLESSFALRFQDVETQVEKQRESMNSSAETVENLDKALQKIRQNLLDLQQSVTQLQQKNKDQAVVQRFFKASIPFDISGTFKGKIYFISKTVADFEIADAAASCEAYGGYLVEIDDTEELKFISDFASQRGKSVRIFTGANDRSREGHFVYYKSKKRVPSFLWNRGEPNNVLRSEDCTEIQGKLNDVTCGLPGKYICESQ</sequence>
<evidence type="ECO:0000313" key="9">
    <source>
        <dbReference type="Proteomes" id="UP000735302"/>
    </source>
</evidence>
<dbReference type="GO" id="GO:0030246">
    <property type="term" value="F:carbohydrate binding"/>
    <property type="evidence" value="ECO:0007669"/>
    <property type="project" value="UniProtKB-KW"/>
</dbReference>
<dbReference type="InterPro" id="IPR001304">
    <property type="entry name" value="C-type_lectin-like"/>
</dbReference>
<comment type="subcellular location">
    <subcellularLocation>
        <location evidence="1">Secreted</location>
    </subcellularLocation>
</comment>
<proteinExistence type="predicted"/>
<dbReference type="Proteomes" id="UP000735302">
    <property type="component" value="Unassembled WGS sequence"/>
</dbReference>
<organism evidence="8 9">
    <name type="scientific">Plakobranchus ocellatus</name>
    <dbReference type="NCBI Taxonomy" id="259542"/>
    <lineage>
        <taxon>Eukaryota</taxon>
        <taxon>Metazoa</taxon>
        <taxon>Spiralia</taxon>
        <taxon>Lophotrochozoa</taxon>
        <taxon>Mollusca</taxon>
        <taxon>Gastropoda</taxon>
        <taxon>Heterobranchia</taxon>
        <taxon>Euthyneura</taxon>
        <taxon>Panpulmonata</taxon>
        <taxon>Sacoglossa</taxon>
        <taxon>Placobranchoidea</taxon>
        <taxon>Plakobranchidae</taxon>
        <taxon>Plakobranchus</taxon>
    </lineage>
</organism>
<dbReference type="InterPro" id="IPR016187">
    <property type="entry name" value="CTDL_fold"/>
</dbReference>
<evidence type="ECO:0000256" key="5">
    <source>
        <dbReference type="ARBA" id="ARBA00023157"/>
    </source>
</evidence>
<dbReference type="PANTHER" id="PTHR22799:SF1">
    <property type="entry name" value="C-TYPE LECTIN DOMAIN FAMILY 11 MEMBER A"/>
    <property type="match status" value="1"/>
</dbReference>
<dbReference type="PROSITE" id="PS00615">
    <property type="entry name" value="C_TYPE_LECTIN_1"/>
    <property type="match status" value="1"/>
</dbReference>
<dbReference type="GO" id="GO:0005615">
    <property type="term" value="C:extracellular space"/>
    <property type="evidence" value="ECO:0007669"/>
    <property type="project" value="TreeGrafter"/>
</dbReference>
<name>A0AAV4B6R5_9GAST</name>
<protein>
    <submittedName>
        <fullName evidence="8">Cd209 antigen</fullName>
    </submittedName>
</protein>
<accession>A0AAV4B6R5</accession>
<keyword evidence="3" id="KW-0732">Signal</keyword>
<keyword evidence="2" id="KW-0964">Secreted</keyword>
<dbReference type="SMART" id="SM00034">
    <property type="entry name" value="CLECT"/>
    <property type="match status" value="1"/>
</dbReference>
<comment type="caution">
    <text evidence="8">The sequence shown here is derived from an EMBL/GenBank/DDBJ whole genome shotgun (WGS) entry which is preliminary data.</text>
</comment>
<keyword evidence="9" id="KW-1185">Reference proteome</keyword>
<gene>
    <name evidence="8" type="ORF">PoB_004179800</name>
</gene>
<evidence type="ECO:0000256" key="3">
    <source>
        <dbReference type="ARBA" id="ARBA00022729"/>
    </source>
</evidence>
<keyword evidence="6" id="KW-0175">Coiled coil</keyword>
<dbReference type="SUPFAM" id="SSF56436">
    <property type="entry name" value="C-type lectin-like"/>
    <property type="match status" value="1"/>
</dbReference>
<keyword evidence="4" id="KW-0430">Lectin</keyword>
<feature type="coiled-coil region" evidence="6">
    <location>
        <begin position="277"/>
        <end position="311"/>
    </location>
</feature>
<dbReference type="InterPro" id="IPR018378">
    <property type="entry name" value="C-type_lectin_CS"/>
</dbReference>
<dbReference type="CDD" id="cd00037">
    <property type="entry name" value="CLECT"/>
    <property type="match status" value="1"/>
</dbReference>
<feature type="domain" description="C-type lectin" evidence="7">
    <location>
        <begin position="334"/>
        <end position="451"/>
    </location>
</feature>
<dbReference type="EMBL" id="BLXT01004605">
    <property type="protein sequence ID" value="GFO15293.1"/>
    <property type="molecule type" value="Genomic_DNA"/>
</dbReference>
<dbReference type="AlphaFoldDB" id="A0AAV4B6R5"/>
<reference evidence="8 9" key="1">
    <citation type="journal article" date="2021" name="Elife">
        <title>Chloroplast acquisition without the gene transfer in kleptoplastic sea slugs, Plakobranchus ocellatus.</title>
        <authorList>
            <person name="Maeda T."/>
            <person name="Takahashi S."/>
            <person name="Yoshida T."/>
            <person name="Shimamura S."/>
            <person name="Takaki Y."/>
            <person name="Nagai Y."/>
            <person name="Toyoda A."/>
            <person name="Suzuki Y."/>
            <person name="Arimoto A."/>
            <person name="Ishii H."/>
            <person name="Satoh N."/>
            <person name="Nishiyama T."/>
            <person name="Hasebe M."/>
            <person name="Maruyama T."/>
            <person name="Minagawa J."/>
            <person name="Obokata J."/>
            <person name="Shigenobu S."/>
        </authorList>
    </citation>
    <scope>NUCLEOTIDE SEQUENCE [LARGE SCALE GENOMIC DNA]</scope>
</reference>
<keyword evidence="5" id="KW-1015">Disulfide bond</keyword>
<evidence type="ECO:0000256" key="6">
    <source>
        <dbReference type="SAM" id="Coils"/>
    </source>
</evidence>
<dbReference type="InterPro" id="IPR051663">
    <property type="entry name" value="CLec_Tetranectin-domain"/>
</dbReference>
<dbReference type="Gene3D" id="3.10.100.10">
    <property type="entry name" value="Mannose-Binding Protein A, subunit A"/>
    <property type="match status" value="1"/>
</dbReference>
<dbReference type="InterPro" id="IPR016186">
    <property type="entry name" value="C-type_lectin-like/link_sf"/>
</dbReference>
<dbReference type="PANTHER" id="PTHR22799">
    <property type="entry name" value="TETRANECTIN-RELATED"/>
    <property type="match status" value="1"/>
</dbReference>
<evidence type="ECO:0000256" key="2">
    <source>
        <dbReference type="ARBA" id="ARBA00022525"/>
    </source>
</evidence>
<evidence type="ECO:0000256" key="4">
    <source>
        <dbReference type="ARBA" id="ARBA00022734"/>
    </source>
</evidence>
<dbReference type="PROSITE" id="PS50041">
    <property type="entry name" value="C_TYPE_LECTIN_2"/>
    <property type="match status" value="1"/>
</dbReference>
<evidence type="ECO:0000256" key="1">
    <source>
        <dbReference type="ARBA" id="ARBA00004613"/>
    </source>
</evidence>